<proteinExistence type="predicted"/>
<sequence>MDDSTIPTLNSGSAKPPPSSSLRRRNSIATSVVMPTGNKESQATLEDFELVSLKSSLFSYTSLKDMLPSNSAAINSPRSSSVMVSSGYEISIRNRLVKQAAWAYLQPMSSSPDSSTGPDFLRRLLQRLSFSASNNNNPLSACFAFITHHLIPAITRIFDRMLGAIMGQETTK</sequence>
<reference evidence="1 2" key="1">
    <citation type="journal article" date="2022" name="DNA Res.">
        <title>Chromosomal-level genome assembly of the orchid tree Bauhinia variegata (Leguminosae; Cercidoideae) supports the allotetraploid origin hypothesis of Bauhinia.</title>
        <authorList>
            <person name="Zhong Y."/>
            <person name="Chen Y."/>
            <person name="Zheng D."/>
            <person name="Pang J."/>
            <person name="Liu Y."/>
            <person name="Luo S."/>
            <person name="Meng S."/>
            <person name="Qian L."/>
            <person name="Wei D."/>
            <person name="Dai S."/>
            <person name="Zhou R."/>
        </authorList>
    </citation>
    <scope>NUCLEOTIDE SEQUENCE [LARGE SCALE GENOMIC DNA]</scope>
    <source>
        <strain evidence="1">BV-YZ2020</strain>
    </source>
</reference>
<organism evidence="1 2">
    <name type="scientific">Bauhinia variegata</name>
    <name type="common">Purple orchid tree</name>
    <name type="synonym">Phanera variegata</name>
    <dbReference type="NCBI Taxonomy" id="167791"/>
    <lineage>
        <taxon>Eukaryota</taxon>
        <taxon>Viridiplantae</taxon>
        <taxon>Streptophyta</taxon>
        <taxon>Embryophyta</taxon>
        <taxon>Tracheophyta</taxon>
        <taxon>Spermatophyta</taxon>
        <taxon>Magnoliopsida</taxon>
        <taxon>eudicotyledons</taxon>
        <taxon>Gunneridae</taxon>
        <taxon>Pentapetalae</taxon>
        <taxon>rosids</taxon>
        <taxon>fabids</taxon>
        <taxon>Fabales</taxon>
        <taxon>Fabaceae</taxon>
        <taxon>Cercidoideae</taxon>
        <taxon>Cercideae</taxon>
        <taxon>Bauhiniinae</taxon>
        <taxon>Bauhinia</taxon>
    </lineage>
</organism>
<keyword evidence="2" id="KW-1185">Reference proteome</keyword>
<protein>
    <submittedName>
        <fullName evidence="1">Uncharacterized protein</fullName>
    </submittedName>
</protein>
<evidence type="ECO:0000313" key="1">
    <source>
        <dbReference type="EMBL" id="KAI4300582.1"/>
    </source>
</evidence>
<accession>A0ACB9KTH5</accession>
<dbReference type="EMBL" id="CM039438">
    <property type="protein sequence ID" value="KAI4300582.1"/>
    <property type="molecule type" value="Genomic_DNA"/>
</dbReference>
<comment type="caution">
    <text evidence="1">The sequence shown here is derived from an EMBL/GenBank/DDBJ whole genome shotgun (WGS) entry which is preliminary data.</text>
</comment>
<evidence type="ECO:0000313" key="2">
    <source>
        <dbReference type="Proteomes" id="UP000828941"/>
    </source>
</evidence>
<dbReference type="Proteomes" id="UP000828941">
    <property type="component" value="Chromosome 13"/>
</dbReference>
<gene>
    <name evidence="1" type="ORF">L6164_033941</name>
</gene>
<name>A0ACB9KTH5_BAUVA</name>